<evidence type="ECO:0000313" key="5">
    <source>
        <dbReference type="EMBL" id="PIY95994.1"/>
    </source>
</evidence>
<dbReference type="PANTHER" id="PTHR34298">
    <property type="entry name" value="SEGREGATION AND CONDENSATION PROTEIN B"/>
    <property type="match status" value="1"/>
</dbReference>
<dbReference type="InterPro" id="IPR005234">
    <property type="entry name" value="ScpB_csome_segregation"/>
</dbReference>
<dbReference type="Proteomes" id="UP000230779">
    <property type="component" value="Unassembled WGS sequence"/>
</dbReference>
<evidence type="ECO:0000313" key="6">
    <source>
        <dbReference type="Proteomes" id="UP000230779"/>
    </source>
</evidence>
<dbReference type="InterPro" id="IPR036390">
    <property type="entry name" value="WH_DNA-bd_sf"/>
</dbReference>
<dbReference type="PANTHER" id="PTHR34298:SF2">
    <property type="entry name" value="SEGREGATION AND CONDENSATION PROTEIN B"/>
    <property type="match status" value="1"/>
</dbReference>
<comment type="caution">
    <text evidence="5">The sequence shown here is derived from an EMBL/GenBank/DDBJ whole genome shotgun (WGS) entry which is preliminary data.</text>
</comment>
<gene>
    <name evidence="5" type="primary">scpB</name>
    <name evidence="5" type="ORF">COY66_05335</name>
</gene>
<dbReference type="Gene3D" id="1.10.10.10">
    <property type="entry name" value="Winged helix-like DNA-binding domain superfamily/Winged helix DNA-binding domain"/>
    <property type="match status" value="2"/>
</dbReference>
<evidence type="ECO:0000256" key="1">
    <source>
        <dbReference type="ARBA" id="ARBA00022490"/>
    </source>
</evidence>
<keyword evidence="2" id="KW-0132">Cell division</keyword>
<sequence length="187" mass="21446">MSLSSEIETILFIASRPLTLNKITEIVEKDKKEVEEALKELVAWYDQKEGGIKLMRDGSKYELVSNPQNAKAVRKFLKDELTGELTKPSLETLSIIAYRGPVTKGELETIRGVNCSLIIRNLLIRGLIESEESKQDGLNYYQITFDFLRHLGVSDVKELPDFDKLNRDHNLEELLKEDKLKSDEFKT</sequence>
<keyword evidence="3" id="KW-0159">Chromosome partition</keyword>
<evidence type="ECO:0000256" key="2">
    <source>
        <dbReference type="ARBA" id="ARBA00022618"/>
    </source>
</evidence>
<protein>
    <submittedName>
        <fullName evidence="5">SMC-Scp complex subunit ScpB</fullName>
    </submittedName>
</protein>
<dbReference type="PIRSF" id="PIRSF019345">
    <property type="entry name" value="ScpB"/>
    <property type="match status" value="1"/>
</dbReference>
<dbReference type="NCBIfam" id="TIGR00281">
    <property type="entry name" value="SMC-Scp complex subunit ScpB"/>
    <property type="match status" value="1"/>
</dbReference>
<proteinExistence type="predicted"/>
<evidence type="ECO:0000256" key="3">
    <source>
        <dbReference type="ARBA" id="ARBA00022829"/>
    </source>
</evidence>
<keyword evidence="4" id="KW-0131">Cell cycle</keyword>
<dbReference type="EMBL" id="PFMD01000062">
    <property type="protein sequence ID" value="PIY95994.1"/>
    <property type="molecule type" value="Genomic_DNA"/>
</dbReference>
<organism evidence="5 6">
    <name type="scientific">Candidatus Kerfeldbacteria bacterium CG_4_10_14_0_8_um_filter_42_10</name>
    <dbReference type="NCBI Taxonomy" id="2014248"/>
    <lineage>
        <taxon>Bacteria</taxon>
        <taxon>Candidatus Kerfeldiibacteriota</taxon>
    </lineage>
</organism>
<dbReference type="Pfam" id="PF04079">
    <property type="entry name" value="SMC_ScpB"/>
    <property type="match status" value="1"/>
</dbReference>
<reference evidence="5 6" key="1">
    <citation type="submission" date="2017-09" db="EMBL/GenBank/DDBJ databases">
        <title>Depth-based differentiation of microbial function through sediment-hosted aquifers and enrichment of novel symbionts in the deep terrestrial subsurface.</title>
        <authorList>
            <person name="Probst A.J."/>
            <person name="Ladd B."/>
            <person name="Jarett J.K."/>
            <person name="Geller-Mcgrath D.E."/>
            <person name="Sieber C.M."/>
            <person name="Emerson J.B."/>
            <person name="Anantharaman K."/>
            <person name="Thomas B.C."/>
            <person name="Malmstrom R."/>
            <person name="Stieglmeier M."/>
            <person name="Klingl A."/>
            <person name="Woyke T."/>
            <person name="Ryan C.M."/>
            <person name="Banfield J.F."/>
        </authorList>
    </citation>
    <scope>NUCLEOTIDE SEQUENCE [LARGE SCALE GENOMIC DNA]</scope>
    <source>
        <strain evidence="5">CG_4_10_14_0_8_um_filter_42_10</strain>
    </source>
</reference>
<dbReference type="SUPFAM" id="SSF46785">
    <property type="entry name" value="Winged helix' DNA-binding domain"/>
    <property type="match status" value="2"/>
</dbReference>
<accession>A0A2M7RH12</accession>
<keyword evidence="1" id="KW-0963">Cytoplasm</keyword>
<dbReference type="AlphaFoldDB" id="A0A2M7RH12"/>
<name>A0A2M7RH12_9BACT</name>
<dbReference type="InterPro" id="IPR036388">
    <property type="entry name" value="WH-like_DNA-bd_sf"/>
</dbReference>
<dbReference type="GO" id="GO:0051304">
    <property type="term" value="P:chromosome separation"/>
    <property type="evidence" value="ECO:0007669"/>
    <property type="project" value="InterPro"/>
</dbReference>
<dbReference type="GO" id="GO:0051301">
    <property type="term" value="P:cell division"/>
    <property type="evidence" value="ECO:0007669"/>
    <property type="project" value="UniProtKB-KW"/>
</dbReference>
<evidence type="ECO:0000256" key="4">
    <source>
        <dbReference type="ARBA" id="ARBA00023306"/>
    </source>
</evidence>